<comment type="caution">
    <text evidence="1">The sequence shown here is derived from an EMBL/GenBank/DDBJ whole genome shotgun (WGS) entry which is preliminary data.</text>
</comment>
<proteinExistence type="predicted"/>
<dbReference type="InterPro" id="IPR036412">
    <property type="entry name" value="HAD-like_sf"/>
</dbReference>
<keyword evidence="2" id="KW-1185">Reference proteome</keyword>
<accession>A0A916VDL0</accession>
<dbReference type="InterPro" id="IPR000150">
    <property type="entry name" value="Cof"/>
</dbReference>
<dbReference type="EMBL" id="BLYI01000047">
    <property type="protein sequence ID" value="GFO85915.1"/>
    <property type="molecule type" value="Genomic_DNA"/>
</dbReference>
<dbReference type="GO" id="GO:0016791">
    <property type="term" value="F:phosphatase activity"/>
    <property type="evidence" value="ECO:0007669"/>
    <property type="project" value="UniProtKB-ARBA"/>
</dbReference>
<protein>
    <submittedName>
        <fullName evidence="1">Phosphatase</fullName>
    </submittedName>
</protein>
<gene>
    <name evidence="1" type="ORF">ANBU17_22620</name>
</gene>
<evidence type="ECO:0000313" key="2">
    <source>
        <dbReference type="Proteomes" id="UP000613208"/>
    </source>
</evidence>
<dbReference type="RefSeq" id="WP_201311602.1">
    <property type="nucleotide sequence ID" value="NZ_BLYI01000047.1"/>
</dbReference>
<name>A0A916VDL0_9FIRM</name>
<dbReference type="NCBIfam" id="TIGR00099">
    <property type="entry name" value="Cof-subfamily"/>
    <property type="match status" value="1"/>
</dbReference>
<dbReference type="PANTHER" id="PTHR10000:SF25">
    <property type="entry name" value="PHOSPHATASE YKRA-RELATED"/>
    <property type="match status" value="1"/>
</dbReference>
<dbReference type="InterPro" id="IPR023214">
    <property type="entry name" value="HAD_sf"/>
</dbReference>
<dbReference type="Gene3D" id="3.40.50.1000">
    <property type="entry name" value="HAD superfamily/HAD-like"/>
    <property type="match status" value="1"/>
</dbReference>
<evidence type="ECO:0000313" key="1">
    <source>
        <dbReference type="EMBL" id="GFO85915.1"/>
    </source>
</evidence>
<dbReference type="GO" id="GO:0000287">
    <property type="term" value="F:magnesium ion binding"/>
    <property type="evidence" value="ECO:0007669"/>
    <property type="project" value="TreeGrafter"/>
</dbReference>
<dbReference type="SUPFAM" id="SSF56784">
    <property type="entry name" value="HAD-like"/>
    <property type="match status" value="1"/>
</dbReference>
<dbReference type="GO" id="GO:0005829">
    <property type="term" value="C:cytosol"/>
    <property type="evidence" value="ECO:0007669"/>
    <property type="project" value="TreeGrafter"/>
</dbReference>
<dbReference type="AlphaFoldDB" id="A0A916VDL0"/>
<dbReference type="NCBIfam" id="TIGR01484">
    <property type="entry name" value="HAD-SF-IIB"/>
    <property type="match status" value="1"/>
</dbReference>
<sequence length="265" mass="30353">MKEYKGIVFFDYDGTTVDEVDRIKTATPTTVESLNKLKENGYLTMLCSGRTKRFLEADIDKFQGAITCNGAFTEVDGEVFRDITIPDELMFDVIDKYFPRDTIIQLETQDVTYYLHNDAEFFQYFCRLFSLPERWYAPWKFRTKENHINKLVLNYKDPKVLEDFKEEYKDVFQCAKHVRENFIDITLKGVTKGDAIEELIGKLGIDRKDTYAFGDADNDVEMMKVVGTGVAMGRHSDAVGEVASMVTGTVKEEGITQALEKLGLI</sequence>
<reference evidence="1" key="1">
    <citation type="submission" date="2020-06" db="EMBL/GenBank/DDBJ databases">
        <title>Characterization of fructooligosaccharide metabolism and fructooligosaccharide-degrading enzymes in human commensal butyrate producers.</title>
        <authorList>
            <person name="Tanno H."/>
            <person name="Fujii T."/>
            <person name="Hirano K."/>
            <person name="Maeno S."/>
            <person name="Tonozuka T."/>
            <person name="Sakamoto M."/>
            <person name="Ohkuma M."/>
            <person name="Tochio T."/>
            <person name="Endo A."/>
        </authorList>
    </citation>
    <scope>NUCLEOTIDE SEQUENCE</scope>
    <source>
        <strain evidence="1">JCM 17466</strain>
    </source>
</reference>
<dbReference type="Pfam" id="PF08282">
    <property type="entry name" value="Hydrolase_3"/>
    <property type="match status" value="1"/>
</dbReference>
<organism evidence="1 2">
    <name type="scientific">Anaerostipes butyraticus</name>
    <dbReference type="NCBI Taxonomy" id="645466"/>
    <lineage>
        <taxon>Bacteria</taxon>
        <taxon>Bacillati</taxon>
        <taxon>Bacillota</taxon>
        <taxon>Clostridia</taxon>
        <taxon>Lachnospirales</taxon>
        <taxon>Lachnospiraceae</taxon>
        <taxon>Anaerostipes</taxon>
    </lineage>
</organism>
<dbReference type="Proteomes" id="UP000613208">
    <property type="component" value="Unassembled WGS sequence"/>
</dbReference>
<dbReference type="Gene3D" id="3.30.1240.10">
    <property type="match status" value="1"/>
</dbReference>
<dbReference type="InterPro" id="IPR006379">
    <property type="entry name" value="HAD-SF_hydro_IIB"/>
</dbReference>
<dbReference type="PANTHER" id="PTHR10000">
    <property type="entry name" value="PHOSPHOSERINE PHOSPHATASE"/>
    <property type="match status" value="1"/>
</dbReference>